<dbReference type="EMBL" id="BAAAWD010000028">
    <property type="protein sequence ID" value="GAA3038301.1"/>
    <property type="molecule type" value="Genomic_DNA"/>
</dbReference>
<dbReference type="Gene3D" id="1.10.10.10">
    <property type="entry name" value="Winged helix-like DNA-binding domain superfamily/Winged helix DNA-binding domain"/>
    <property type="match status" value="1"/>
</dbReference>
<dbReference type="SMART" id="SM00347">
    <property type="entry name" value="HTH_MARR"/>
    <property type="match status" value="1"/>
</dbReference>
<dbReference type="InterPro" id="IPR039422">
    <property type="entry name" value="MarR/SlyA-like"/>
</dbReference>
<evidence type="ECO:0000313" key="2">
    <source>
        <dbReference type="EMBL" id="GAA3038301.1"/>
    </source>
</evidence>
<evidence type="ECO:0000313" key="3">
    <source>
        <dbReference type="Proteomes" id="UP001499930"/>
    </source>
</evidence>
<organism evidence="2 3">
    <name type="scientific">Streptosporangium longisporum</name>
    <dbReference type="NCBI Taxonomy" id="46187"/>
    <lineage>
        <taxon>Bacteria</taxon>
        <taxon>Bacillati</taxon>
        <taxon>Actinomycetota</taxon>
        <taxon>Actinomycetes</taxon>
        <taxon>Streptosporangiales</taxon>
        <taxon>Streptosporangiaceae</taxon>
        <taxon>Streptosporangium</taxon>
    </lineage>
</organism>
<dbReference type="Pfam" id="PF12802">
    <property type="entry name" value="MarR_2"/>
    <property type="match status" value="1"/>
</dbReference>
<sequence length="163" mass="17163">MTSSPADPGATGDLTLLFTALAAACDAEVRGRMAAAGHAEVRTVHGYVFQHLLGGPVRVSDLAGLLGMTPQGASKVVTEMERIGYLTRRTDPEDQRARVVELTGHGRDAVDAGRKARAAVTAELRSVLGEAAAGDLLSSLDRLADHTGAMRELLARRLRPRPG</sequence>
<dbReference type="RefSeq" id="WP_344906454.1">
    <property type="nucleotide sequence ID" value="NZ_BAAAWD010000028.1"/>
</dbReference>
<dbReference type="PANTHER" id="PTHR33164:SF99">
    <property type="entry name" value="MARR FAMILY REGULATORY PROTEIN"/>
    <property type="match status" value="1"/>
</dbReference>
<dbReference type="PANTHER" id="PTHR33164">
    <property type="entry name" value="TRANSCRIPTIONAL REGULATOR, MARR FAMILY"/>
    <property type="match status" value="1"/>
</dbReference>
<accession>A0ABP6LAZ7</accession>
<comment type="caution">
    <text evidence="2">The sequence shown here is derived from an EMBL/GenBank/DDBJ whole genome shotgun (WGS) entry which is preliminary data.</text>
</comment>
<feature type="domain" description="HTH marR-type" evidence="1">
    <location>
        <begin position="11"/>
        <end position="145"/>
    </location>
</feature>
<dbReference type="InterPro" id="IPR000835">
    <property type="entry name" value="HTH_MarR-typ"/>
</dbReference>
<dbReference type="PROSITE" id="PS50995">
    <property type="entry name" value="HTH_MARR_2"/>
    <property type="match status" value="1"/>
</dbReference>
<dbReference type="InterPro" id="IPR036388">
    <property type="entry name" value="WH-like_DNA-bd_sf"/>
</dbReference>
<dbReference type="Proteomes" id="UP001499930">
    <property type="component" value="Unassembled WGS sequence"/>
</dbReference>
<proteinExistence type="predicted"/>
<keyword evidence="3" id="KW-1185">Reference proteome</keyword>
<gene>
    <name evidence="2" type="ORF">GCM10017559_77950</name>
</gene>
<evidence type="ECO:0000259" key="1">
    <source>
        <dbReference type="PROSITE" id="PS50995"/>
    </source>
</evidence>
<protein>
    <recommendedName>
        <fullName evidence="1">HTH marR-type domain-containing protein</fullName>
    </recommendedName>
</protein>
<reference evidence="3" key="1">
    <citation type="journal article" date="2019" name="Int. J. Syst. Evol. Microbiol.">
        <title>The Global Catalogue of Microorganisms (GCM) 10K type strain sequencing project: providing services to taxonomists for standard genome sequencing and annotation.</title>
        <authorList>
            <consortium name="The Broad Institute Genomics Platform"/>
            <consortium name="The Broad Institute Genome Sequencing Center for Infectious Disease"/>
            <person name="Wu L."/>
            <person name="Ma J."/>
        </authorList>
    </citation>
    <scope>NUCLEOTIDE SEQUENCE [LARGE SCALE GENOMIC DNA]</scope>
    <source>
        <strain evidence="3">JCM 3106</strain>
    </source>
</reference>
<dbReference type="SUPFAM" id="SSF46785">
    <property type="entry name" value="Winged helix' DNA-binding domain"/>
    <property type="match status" value="1"/>
</dbReference>
<name>A0ABP6LAZ7_9ACTN</name>
<dbReference type="InterPro" id="IPR036390">
    <property type="entry name" value="WH_DNA-bd_sf"/>
</dbReference>